<feature type="coiled-coil region" evidence="2">
    <location>
        <begin position="26"/>
        <end position="53"/>
    </location>
</feature>
<protein>
    <submittedName>
        <fullName evidence="3">PspA/IM30 family protein</fullName>
    </submittedName>
</protein>
<comment type="similarity">
    <text evidence="1">Belongs to the PspA/Vipp/IM30 family.</text>
</comment>
<evidence type="ECO:0000256" key="2">
    <source>
        <dbReference type="SAM" id="Coils"/>
    </source>
</evidence>
<evidence type="ECO:0000313" key="4">
    <source>
        <dbReference type="Proteomes" id="UP001597493"/>
    </source>
</evidence>
<dbReference type="Pfam" id="PF04012">
    <property type="entry name" value="PspA_IM30"/>
    <property type="match status" value="1"/>
</dbReference>
<reference evidence="4" key="1">
    <citation type="journal article" date="2019" name="Int. J. Syst. Evol. Microbiol.">
        <title>The Global Catalogue of Microorganisms (GCM) 10K type strain sequencing project: providing services to taxonomists for standard genome sequencing and annotation.</title>
        <authorList>
            <consortium name="The Broad Institute Genomics Platform"/>
            <consortium name="The Broad Institute Genome Sequencing Center for Infectious Disease"/>
            <person name="Wu L."/>
            <person name="Ma J."/>
        </authorList>
    </citation>
    <scope>NUCLEOTIDE SEQUENCE [LARGE SCALE GENOMIC DNA]</scope>
    <source>
        <strain evidence="4">TISTR 1827</strain>
    </source>
</reference>
<dbReference type="Proteomes" id="UP001597493">
    <property type="component" value="Unassembled WGS sequence"/>
</dbReference>
<dbReference type="InterPro" id="IPR007157">
    <property type="entry name" value="PspA_VIPP1"/>
</dbReference>
<keyword evidence="4" id="KW-1185">Reference proteome</keyword>
<proteinExistence type="inferred from homology"/>
<comment type="caution">
    <text evidence="3">The sequence shown here is derived from an EMBL/GenBank/DDBJ whole genome shotgun (WGS) entry which is preliminary data.</text>
</comment>
<name>A0ABW5QXT5_9BACL</name>
<evidence type="ECO:0000313" key="3">
    <source>
        <dbReference type="EMBL" id="MFD2661261.1"/>
    </source>
</evidence>
<gene>
    <name evidence="3" type="ORF">ACFSW5_13475</name>
</gene>
<keyword evidence="2" id="KW-0175">Coiled coil</keyword>
<organism evidence="3 4">
    <name type="scientific">Paenibacillus thailandensis</name>
    <dbReference type="NCBI Taxonomy" id="393250"/>
    <lineage>
        <taxon>Bacteria</taxon>
        <taxon>Bacillati</taxon>
        <taxon>Bacillota</taxon>
        <taxon>Bacilli</taxon>
        <taxon>Bacillales</taxon>
        <taxon>Paenibacillaceae</taxon>
        <taxon>Paenibacillus</taxon>
    </lineage>
</organism>
<dbReference type="RefSeq" id="WP_379273792.1">
    <property type="nucleotide sequence ID" value="NZ_JBHUGT010000041.1"/>
</dbReference>
<accession>A0ABW5QXT5</accession>
<sequence length="217" mass="24585">MGIFSRVKQIAAADIHGLLDRFEDPINMLKQYIRELEEQIDKAHDALAGLLASEKHYRILIANTQDIVVRRTRQAELAVDRKEDAIAELAIQEKLQHSKLLAGYEEQLAATRDRMAVLREELDRMAALHQELTMKLDALMIRARTAQVIEAAASATGCFRTDEIQRNVSRIEAKVWRMEAGADASRFVSSSFDSLKRIEQSDEVRAELESLKAARGR</sequence>
<feature type="coiled-coil region" evidence="2">
    <location>
        <begin position="101"/>
        <end position="135"/>
    </location>
</feature>
<dbReference type="EMBL" id="JBHUMY010000012">
    <property type="protein sequence ID" value="MFD2661261.1"/>
    <property type="molecule type" value="Genomic_DNA"/>
</dbReference>
<dbReference type="PANTHER" id="PTHR31088:SF6">
    <property type="entry name" value="PHAGE SHOCK PROTEIN A"/>
    <property type="match status" value="1"/>
</dbReference>
<dbReference type="PANTHER" id="PTHR31088">
    <property type="entry name" value="MEMBRANE-ASSOCIATED PROTEIN VIPP1, CHLOROPLASTIC"/>
    <property type="match status" value="1"/>
</dbReference>
<evidence type="ECO:0000256" key="1">
    <source>
        <dbReference type="ARBA" id="ARBA00043985"/>
    </source>
</evidence>